<evidence type="ECO:0000313" key="3">
    <source>
        <dbReference type="Proteomes" id="UP000499080"/>
    </source>
</evidence>
<organism evidence="2 3">
    <name type="scientific">Araneus ventricosus</name>
    <name type="common">Orbweaver spider</name>
    <name type="synonym">Epeira ventricosa</name>
    <dbReference type="NCBI Taxonomy" id="182803"/>
    <lineage>
        <taxon>Eukaryota</taxon>
        <taxon>Metazoa</taxon>
        <taxon>Ecdysozoa</taxon>
        <taxon>Arthropoda</taxon>
        <taxon>Chelicerata</taxon>
        <taxon>Arachnida</taxon>
        <taxon>Araneae</taxon>
        <taxon>Araneomorphae</taxon>
        <taxon>Entelegynae</taxon>
        <taxon>Araneoidea</taxon>
        <taxon>Araneidae</taxon>
        <taxon>Araneus</taxon>
    </lineage>
</organism>
<feature type="transmembrane region" description="Helical" evidence="1">
    <location>
        <begin position="60"/>
        <end position="79"/>
    </location>
</feature>
<dbReference type="Proteomes" id="UP000499080">
    <property type="component" value="Unassembled WGS sequence"/>
</dbReference>
<keyword evidence="1" id="KW-0472">Membrane</keyword>
<dbReference type="OrthoDB" id="5983950at2759"/>
<accession>A0A4Y2RPU6</accession>
<evidence type="ECO:0000313" key="2">
    <source>
        <dbReference type="EMBL" id="GBN77827.1"/>
    </source>
</evidence>
<keyword evidence="1" id="KW-0812">Transmembrane</keyword>
<evidence type="ECO:0000256" key="1">
    <source>
        <dbReference type="SAM" id="Phobius"/>
    </source>
</evidence>
<keyword evidence="1" id="KW-1133">Transmembrane helix</keyword>
<sequence length="107" mass="12102">MDIVLQADKFDELSNVRVGGFHLLMSYMGAEGKIIGCSGLEEIWYEEFYVQKKQKNFSKIVAYQIFLTIVLICGLRLAMKKLSTSDDVDNTIEITSNNTVKDEINGN</sequence>
<reference evidence="2 3" key="1">
    <citation type="journal article" date="2019" name="Sci. Rep.">
        <title>Orb-weaving spider Araneus ventricosus genome elucidates the spidroin gene catalogue.</title>
        <authorList>
            <person name="Kono N."/>
            <person name="Nakamura H."/>
            <person name="Ohtoshi R."/>
            <person name="Moran D.A.P."/>
            <person name="Shinohara A."/>
            <person name="Yoshida Y."/>
            <person name="Fujiwara M."/>
            <person name="Mori M."/>
            <person name="Tomita M."/>
            <person name="Arakawa K."/>
        </authorList>
    </citation>
    <scope>NUCLEOTIDE SEQUENCE [LARGE SCALE GENOMIC DNA]</scope>
</reference>
<protein>
    <submittedName>
        <fullName evidence="2">Uncharacterized protein</fullName>
    </submittedName>
</protein>
<comment type="caution">
    <text evidence="2">The sequence shown here is derived from an EMBL/GenBank/DDBJ whole genome shotgun (WGS) entry which is preliminary data.</text>
</comment>
<name>A0A4Y2RPU6_ARAVE</name>
<dbReference type="AlphaFoldDB" id="A0A4Y2RPU6"/>
<proteinExistence type="predicted"/>
<keyword evidence="3" id="KW-1185">Reference proteome</keyword>
<dbReference type="EMBL" id="BGPR01017963">
    <property type="protein sequence ID" value="GBN77827.1"/>
    <property type="molecule type" value="Genomic_DNA"/>
</dbReference>
<gene>
    <name evidence="2" type="ORF">AVEN_50209_1</name>
</gene>